<reference evidence="8 9" key="1">
    <citation type="submission" date="2018-09" db="EMBL/GenBank/DDBJ databases">
        <title>Nesterenkonia natronophila sp. nov., an alkaliphilic actinobacteriume isolated from a soda lake, and emended description of the genus Nesterenkonia.</title>
        <authorList>
            <person name="Menes R.J."/>
            <person name="Iriarte A."/>
        </authorList>
    </citation>
    <scope>NUCLEOTIDE SEQUENCE [LARGE SCALE GENOMIC DNA]</scope>
    <source>
        <strain evidence="8 9">M8</strain>
    </source>
</reference>
<evidence type="ECO:0000256" key="7">
    <source>
        <dbReference type="SAM" id="Phobius"/>
    </source>
</evidence>
<evidence type="ECO:0000256" key="1">
    <source>
        <dbReference type="ARBA" id="ARBA00004651"/>
    </source>
</evidence>
<keyword evidence="9" id="KW-1185">Reference proteome</keyword>
<feature type="transmembrane region" description="Helical" evidence="7">
    <location>
        <begin position="227"/>
        <end position="248"/>
    </location>
</feature>
<dbReference type="Pfam" id="PF03631">
    <property type="entry name" value="Virul_fac_BrkB"/>
    <property type="match status" value="1"/>
</dbReference>
<keyword evidence="3 7" id="KW-0812">Transmembrane</keyword>
<evidence type="ECO:0000256" key="2">
    <source>
        <dbReference type="ARBA" id="ARBA00022475"/>
    </source>
</evidence>
<feature type="transmembrane region" description="Helical" evidence="7">
    <location>
        <begin position="339"/>
        <end position="365"/>
    </location>
</feature>
<keyword evidence="4 7" id="KW-1133">Transmembrane helix</keyword>
<name>A0A3A4F2S0_9MICC</name>
<evidence type="ECO:0000256" key="3">
    <source>
        <dbReference type="ARBA" id="ARBA00022692"/>
    </source>
</evidence>
<dbReference type="PANTHER" id="PTHR30213:SF1">
    <property type="entry name" value="INNER MEMBRANE PROTEIN YHJD"/>
    <property type="match status" value="1"/>
</dbReference>
<dbReference type="GO" id="GO:0005886">
    <property type="term" value="C:plasma membrane"/>
    <property type="evidence" value="ECO:0007669"/>
    <property type="project" value="UniProtKB-SubCell"/>
</dbReference>
<dbReference type="EMBL" id="QYZP01000002">
    <property type="protein sequence ID" value="RJN32021.1"/>
    <property type="molecule type" value="Genomic_DNA"/>
</dbReference>
<feature type="transmembrane region" description="Helical" evidence="7">
    <location>
        <begin position="100"/>
        <end position="120"/>
    </location>
</feature>
<feature type="transmembrane region" description="Helical" evidence="7">
    <location>
        <begin position="296"/>
        <end position="319"/>
    </location>
</feature>
<feature type="compositionally biased region" description="Polar residues" evidence="6">
    <location>
        <begin position="13"/>
        <end position="22"/>
    </location>
</feature>
<keyword evidence="5 7" id="KW-0472">Membrane</keyword>
<comment type="subcellular location">
    <subcellularLocation>
        <location evidence="1">Cell membrane</location>
        <topology evidence="1">Multi-pass membrane protein</topology>
    </subcellularLocation>
</comment>
<evidence type="ECO:0000256" key="5">
    <source>
        <dbReference type="ARBA" id="ARBA00023136"/>
    </source>
</evidence>
<evidence type="ECO:0000313" key="9">
    <source>
        <dbReference type="Proteomes" id="UP000266615"/>
    </source>
</evidence>
<dbReference type="OrthoDB" id="3229302at2"/>
<dbReference type="InterPro" id="IPR017039">
    <property type="entry name" value="Virul_fac_BrkB"/>
</dbReference>
<dbReference type="AlphaFoldDB" id="A0A3A4F2S0"/>
<evidence type="ECO:0000313" key="8">
    <source>
        <dbReference type="EMBL" id="RJN32021.1"/>
    </source>
</evidence>
<gene>
    <name evidence="8" type="ORF">D3250_07965</name>
</gene>
<accession>A0A3A4F2S0</accession>
<sequence>MARSRGLRPQPQPGSRGSQLGSTGAILEAAKARVEKLDERHEVRARNNPLNHDLLQQEELQARMAYGRAKRAGRTGIARLVPLMDWGFARLSRTRLMRSLNLFFFHYGTVMAAGAAYMMFFSVTAMLWAGFSVAGIIIGGSPEYQDLIIESVQTAVPGLISEGGLISENQARDLFILEGLTVSLAIAVAVALVTSLSWLHGLRAGIRSIWERPLMAENVIFVKLKDFVMLIVLGVIAIVSAVLGLLSHGLITEVLNFLGWTSEGRTGVVLQLVSFGISFVLDMMIAIILMRVASRLVMPVAALWQSALIAGVGASLLRLASSQLLQNFADSPNPLLNTFGTVLGVFFYFFIFGLVYLFAASWGAIAASDHADRP</sequence>
<organism evidence="8 9">
    <name type="scientific">Nesterenkonia natronophila</name>
    <dbReference type="NCBI Taxonomy" id="2174932"/>
    <lineage>
        <taxon>Bacteria</taxon>
        <taxon>Bacillati</taxon>
        <taxon>Actinomycetota</taxon>
        <taxon>Actinomycetes</taxon>
        <taxon>Micrococcales</taxon>
        <taxon>Micrococcaceae</taxon>
        <taxon>Nesterenkonia</taxon>
    </lineage>
</organism>
<dbReference type="RefSeq" id="WP_119902810.1">
    <property type="nucleotide sequence ID" value="NZ_QYZP01000002.1"/>
</dbReference>
<dbReference type="Proteomes" id="UP000266615">
    <property type="component" value="Unassembled WGS sequence"/>
</dbReference>
<dbReference type="PANTHER" id="PTHR30213">
    <property type="entry name" value="INNER MEMBRANE PROTEIN YHJD"/>
    <property type="match status" value="1"/>
</dbReference>
<evidence type="ECO:0000256" key="4">
    <source>
        <dbReference type="ARBA" id="ARBA00022989"/>
    </source>
</evidence>
<proteinExistence type="predicted"/>
<protein>
    <submittedName>
        <fullName evidence="8">YihY/virulence factor BrkB family protein</fullName>
    </submittedName>
</protein>
<evidence type="ECO:0000256" key="6">
    <source>
        <dbReference type="SAM" id="MobiDB-lite"/>
    </source>
</evidence>
<comment type="caution">
    <text evidence="8">The sequence shown here is derived from an EMBL/GenBank/DDBJ whole genome shotgun (WGS) entry which is preliminary data.</text>
</comment>
<feature type="transmembrane region" description="Helical" evidence="7">
    <location>
        <begin position="268"/>
        <end position="289"/>
    </location>
</feature>
<feature type="transmembrane region" description="Helical" evidence="7">
    <location>
        <begin position="182"/>
        <end position="206"/>
    </location>
</feature>
<keyword evidence="2" id="KW-1003">Cell membrane</keyword>
<feature type="region of interest" description="Disordered" evidence="6">
    <location>
        <begin position="1"/>
        <end position="22"/>
    </location>
</feature>